<dbReference type="WBParaSite" id="EEL_0000303801-mRNA-1">
    <property type="protein sequence ID" value="EEL_0000303801-mRNA-1"/>
    <property type="gene ID" value="EEL_0000303801"/>
</dbReference>
<feature type="transmembrane region" description="Helical" evidence="1">
    <location>
        <begin position="218"/>
        <end position="239"/>
    </location>
</feature>
<organism evidence="2 3">
    <name type="scientific">Elaeophora elaphi</name>
    <dbReference type="NCBI Taxonomy" id="1147741"/>
    <lineage>
        <taxon>Eukaryota</taxon>
        <taxon>Metazoa</taxon>
        <taxon>Ecdysozoa</taxon>
        <taxon>Nematoda</taxon>
        <taxon>Chromadorea</taxon>
        <taxon>Rhabditida</taxon>
        <taxon>Spirurina</taxon>
        <taxon>Spiruromorpha</taxon>
        <taxon>Filarioidea</taxon>
        <taxon>Onchocercidae</taxon>
        <taxon>Elaeophora</taxon>
    </lineage>
</organism>
<reference evidence="3" key="1">
    <citation type="submission" date="2017-02" db="UniProtKB">
        <authorList>
            <consortium name="WormBaseParasite"/>
        </authorList>
    </citation>
    <scope>IDENTIFICATION</scope>
</reference>
<dbReference type="SUPFAM" id="SSF81321">
    <property type="entry name" value="Family A G protein-coupled receptor-like"/>
    <property type="match status" value="1"/>
</dbReference>
<accession>A0A0R3RNH8</accession>
<protein>
    <submittedName>
        <fullName evidence="3">G_PROTEIN_RECEP_F1_2 domain-containing protein</fullName>
    </submittedName>
</protein>
<feature type="transmembrane region" description="Helical" evidence="1">
    <location>
        <begin position="184"/>
        <end position="203"/>
    </location>
</feature>
<keyword evidence="1" id="KW-0472">Membrane</keyword>
<name>A0A0R3RNH8_9BILA</name>
<feature type="transmembrane region" description="Helical" evidence="1">
    <location>
        <begin position="102"/>
        <end position="128"/>
    </location>
</feature>
<proteinExistence type="predicted"/>
<evidence type="ECO:0000256" key="1">
    <source>
        <dbReference type="SAM" id="Phobius"/>
    </source>
</evidence>
<dbReference type="AlphaFoldDB" id="A0A0R3RNH8"/>
<evidence type="ECO:0000313" key="3">
    <source>
        <dbReference type="WBParaSite" id="EEL_0000303801-mRNA-1"/>
    </source>
</evidence>
<keyword evidence="2" id="KW-1185">Reference proteome</keyword>
<evidence type="ECO:0000313" key="2">
    <source>
        <dbReference type="Proteomes" id="UP000050640"/>
    </source>
</evidence>
<dbReference type="Gene3D" id="1.20.1070.10">
    <property type="entry name" value="Rhodopsin 7-helix transmembrane proteins"/>
    <property type="match status" value="1"/>
</dbReference>
<keyword evidence="1" id="KW-0812">Transmembrane</keyword>
<dbReference type="Proteomes" id="UP000050640">
    <property type="component" value="Unplaced"/>
</dbReference>
<keyword evidence="1" id="KW-1133">Transmembrane helix</keyword>
<sequence length="272" mass="31323">MQNTKTIITNVLLKIQQASLFLLTMTFLNGWSLLMNSVERLCVVAFPVYYYTHCERIAHSLIVVQYTITVIVMSLTIMASFIEPMRYVSYFCSMRHVYNSYFYVGITILGSTASLFSIVLMVIVVVILKKKFGAEFLSSHSHDHNLTNFLKKQKRYTKTALISCCFTFCMSLDNIKYRCENKGVVIAISVLIDQILDVAPSIMKCIYVLDPTKRSPNVVTACLYLPLLNSLNMVVLFVYRQEDLRNAAAHLKERFHKKKRRKKHQPNTIIGF</sequence>
<feature type="transmembrane region" description="Helical" evidence="1">
    <location>
        <begin position="63"/>
        <end position="82"/>
    </location>
</feature>